<evidence type="ECO:0000313" key="3">
    <source>
        <dbReference type="Proteomes" id="UP000555103"/>
    </source>
</evidence>
<dbReference type="EMBL" id="JACIEP010000002">
    <property type="protein sequence ID" value="MBB4034595.1"/>
    <property type="molecule type" value="Genomic_DNA"/>
</dbReference>
<dbReference type="InterPro" id="IPR036691">
    <property type="entry name" value="Endo/exonu/phosph_ase_sf"/>
</dbReference>
<evidence type="ECO:0000259" key="1">
    <source>
        <dbReference type="Pfam" id="PF19580"/>
    </source>
</evidence>
<reference evidence="2 3" key="1">
    <citation type="submission" date="2020-08" db="EMBL/GenBank/DDBJ databases">
        <title>Genomic Encyclopedia of Type Strains, Phase IV (KMG-IV): sequencing the most valuable type-strain genomes for metagenomic binning, comparative biology and taxonomic classification.</title>
        <authorList>
            <person name="Goeker M."/>
        </authorList>
    </citation>
    <scope>NUCLEOTIDE SEQUENCE [LARGE SCALE GENOMIC DNA]</scope>
    <source>
        <strain evidence="2 3">DSM 104969</strain>
    </source>
</reference>
<comment type="caution">
    <text evidence="2">The sequence shown here is derived from an EMBL/GenBank/DDBJ whole genome shotgun (WGS) entry which is preliminary data.</text>
</comment>
<keyword evidence="2" id="KW-0540">Nuclease</keyword>
<dbReference type="SUPFAM" id="SSF56219">
    <property type="entry name" value="DNase I-like"/>
    <property type="match status" value="1"/>
</dbReference>
<dbReference type="Proteomes" id="UP000555103">
    <property type="component" value="Unassembled WGS sequence"/>
</dbReference>
<feature type="domain" description="Endonuclease/exonuclease/phosphatase" evidence="1">
    <location>
        <begin position="31"/>
        <end position="345"/>
    </location>
</feature>
<proteinExistence type="predicted"/>
<dbReference type="GO" id="GO:0004519">
    <property type="term" value="F:endonuclease activity"/>
    <property type="evidence" value="ECO:0007669"/>
    <property type="project" value="UniProtKB-KW"/>
</dbReference>
<sequence length="349" mass="40464">MNGCSRDKYILLLFLFLFLPLASDAQEKFRIAFYNVENLYDTKDNPDTNDDDLTPEGNLRWSDFRYWKKLHDISKVLISVGEGYPPALIGLCEVENDSVLFDLTKRAALNRHKYEYIITTSKDHRGSNTALLYQRDQIKIISKRSYTPYFKDAPGRTTRDILHVTGKIINGDVLDIFVCHFPSRSEGIRKTRPYRIECARLLRQKTDSLSRIRRNANIIIMGDFNDYPADVSMKETLEANGLEESVVSGILYNMFYHKSIVKNKPIGTYKYRGKWDYIDQIIVSGNLLDSSSRTSIKNKEAHVYLSDFLLEKDNDKYGGMKPFRTYSGWKYLGGYSDHLPVYIDMVIKE</sequence>
<evidence type="ECO:0000313" key="2">
    <source>
        <dbReference type="EMBL" id="MBB4034595.1"/>
    </source>
</evidence>
<protein>
    <submittedName>
        <fullName evidence="2">Endonuclease/exonuclease/phosphatase family metal-dependent hydrolase</fullName>
    </submittedName>
</protein>
<dbReference type="PANTHER" id="PTHR42834:SF1">
    <property type="entry name" value="ENDONUCLEASE_EXONUCLEASE_PHOSPHATASE FAMILY PROTEIN (AFU_ORTHOLOGUE AFUA_3G09210)"/>
    <property type="match status" value="1"/>
</dbReference>
<dbReference type="InterPro" id="IPR005135">
    <property type="entry name" value="Endo/exonuclease/phosphatase"/>
</dbReference>
<organism evidence="2 3">
    <name type="scientific">Dysgonomonas hofstadii</name>
    <dbReference type="NCBI Taxonomy" id="637886"/>
    <lineage>
        <taxon>Bacteria</taxon>
        <taxon>Pseudomonadati</taxon>
        <taxon>Bacteroidota</taxon>
        <taxon>Bacteroidia</taxon>
        <taxon>Bacteroidales</taxon>
        <taxon>Dysgonomonadaceae</taxon>
        <taxon>Dysgonomonas</taxon>
    </lineage>
</organism>
<accession>A0A840CNM7</accession>
<name>A0A840CNM7_9BACT</name>
<keyword evidence="2" id="KW-0378">Hydrolase</keyword>
<dbReference type="AlphaFoldDB" id="A0A840CNM7"/>
<dbReference type="RefSeq" id="WP_221232882.1">
    <property type="nucleotide sequence ID" value="NZ_JACIEP010000002.1"/>
</dbReference>
<dbReference type="PANTHER" id="PTHR42834">
    <property type="entry name" value="ENDONUCLEASE/EXONUCLEASE/PHOSPHATASE FAMILY PROTEIN (AFU_ORTHOLOGUE AFUA_3G09210)"/>
    <property type="match status" value="1"/>
</dbReference>
<keyword evidence="2" id="KW-0255">Endonuclease</keyword>
<keyword evidence="2" id="KW-0269">Exonuclease</keyword>
<dbReference type="Gene3D" id="3.60.10.10">
    <property type="entry name" value="Endonuclease/exonuclease/phosphatase"/>
    <property type="match status" value="1"/>
</dbReference>
<gene>
    <name evidence="2" type="ORF">GGR21_000482</name>
</gene>
<dbReference type="GO" id="GO:0004527">
    <property type="term" value="F:exonuclease activity"/>
    <property type="evidence" value="ECO:0007669"/>
    <property type="project" value="UniProtKB-KW"/>
</dbReference>
<keyword evidence="3" id="KW-1185">Reference proteome</keyword>
<dbReference type="Pfam" id="PF19580">
    <property type="entry name" value="Exo_endo_phos_3"/>
    <property type="match status" value="1"/>
</dbReference>